<reference evidence="2" key="1">
    <citation type="journal article" date="2012" name="Proc. Natl. Acad. Sci. U.S.A.">
        <title>Antigenic diversity is generated by distinct evolutionary mechanisms in African trypanosome species.</title>
        <authorList>
            <person name="Jackson A.P."/>
            <person name="Berry A."/>
            <person name="Aslett M."/>
            <person name="Allison H.C."/>
            <person name="Burton P."/>
            <person name="Vavrova-Anderson J."/>
            <person name="Brown R."/>
            <person name="Browne H."/>
            <person name="Corton N."/>
            <person name="Hauser H."/>
            <person name="Gamble J."/>
            <person name="Gilderthorp R."/>
            <person name="Marcello L."/>
            <person name="McQuillan J."/>
            <person name="Otto T.D."/>
            <person name="Quail M.A."/>
            <person name="Sanders M.J."/>
            <person name="van Tonder A."/>
            <person name="Ginger M.L."/>
            <person name="Field M.C."/>
            <person name="Barry J.D."/>
            <person name="Hertz-Fowler C."/>
            <person name="Berriman M."/>
        </authorList>
    </citation>
    <scope>NUCLEOTIDE SEQUENCE</scope>
    <source>
        <strain evidence="2">Y486</strain>
    </source>
</reference>
<feature type="compositionally biased region" description="Basic and acidic residues" evidence="1">
    <location>
        <begin position="1414"/>
        <end position="1424"/>
    </location>
</feature>
<name>G0U0H6_TRYVY</name>
<accession>G0U0H6</accession>
<gene>
    <name evidence="2" type="ORF">TVY486_0801830</name>
</gene>
<feature type="compositionally biased region" description="Basic residues" evidence="1">
    <location>
        <begin position="1449"/>
        <end position="1465"/>
    </location>
</feature>
<feature type="region of interest" description="Disordered" evidence="1">
    <location>
        <begin position="49"/>
        <end position="113"/>
    </location>
</feature>
<proteinExistence type="predicted"/>
<feature type="region of interest" description="Disordered" evidence="1">
    <location>
        <begin position="1404"/>
        <end position="1465"/>
    </location>
</feature>
<evidence type="ECO:0000256" key="1">
    <source>
        <dbReference type="SAM" id="MobiDB-lite"/>
    </source>
</evidence>
<feature type="region of interest" description="Disordered" evidence="1">
    <location>
        <begin position="133"/>
        <end position="194"/>
    </location>
</feature>
<feature type="compositionally biased region" description="Low complexity" evidence="1">
    <location>
        <begin position="1427"/>
        <end position="1442"/>
    </location>
</feature>
<organism evidence="2">
    <name type="scientific">Trypanosoma vivax (strain Y486)</name>
    <dbReference type="NCBI Taxonomy" id="1055687"/>
    <lineage>
        <taxon>Eukaryota</taxon>
        <taxon>Discoba</taxon>
        <taxon>Euglenozoa</taxon>
        <taxon>Kinetoplastea</taxon>
        <taxon>Metakinetoplastina</taxon>
        <taxon>Trypanosomatida</taxon>
        <taxon>Trypanosomatidae</taxon>
        <taxon>Trypanosoma</taxon>
        <taxon>Duttonella</taxon>
    </lineage>
</organism>
<feature type="compositionally biased region" description="Polar residues" evidence="1">
    <location>
        <begin position="102"/>
        <end position="113"/>
    </location>
</feature>
<dbReference type="EMBL" id="HE573024">
    <property type="protein sequence ID" value="CCC49574.1"/>
    <property type="molecule type" value="Genomic_DNA"/>
</dbReference>
<feature type="region of interest" description="Disordered" evidence="1">
    <location>
        <begin position="594"/>
        <end position="632"/>
    </location>
</feature>
<feature type="compositionally biased region" description="Low complexity" evidence="1">
    <location>
        <begin position="133"/>
        <end position="152"/>
    </location>
</feature>
<sequence length="1465" mass="163068">MRGAQFILPQTNEYQWRNLYIRKYGFCTYAPPMPKHDWSNDPCVMEWQNERNKGKKSDRKLDGAVKTGEGNLSGVKEPRISSPSIGHLGKSGADGTKPPTSPGQKQGSLSKAELQSITDTQLFSVDLVSLLDRSGGSSSDSTTTSSSESPLLKPVARLNNDLSTLPPVVPPRKAQTSVPVTGGGGTEKSRRNNGDRLLALQQETWQLLMDNRIMMWFEREADEQGRIAASVQKRLLKVVSKIQEKCVPLSKKFEGKKKLAANAYQVDTFSYKAADDSTDGEEEDKLMQTLERFSPFFAIISPPELLQRLVGQSQATDEEEHSIDFVGIPIFSQYRTWREAFELRQAWRLSPFSFFLVHDGSYNHAHISALYVMVELICKTSHSHTAECTISEQQLQEAAEQQARRRRAVKVDEMPMISPCPLVVLQQLTEDILLAYEQGSTQTTLLAILQVLYFLTNIALDGPTASRFLSPDALRRQCGGDQKVATMCGSVQNAVSAVSSPRPGLQDDASVYDDKSAIDDRETVVGQDVGGIRGRSQQLTPQREVEEQDIKNIEKMLNTVSLKQFSEENFEELFELVYWFVDVATANSYVQEKKTNRRRSLCRGSVSQSASRRVDASDSKAAAAPGDPANVTRDEGAVSRVYEFEATASVVEAIIRFEMDQRNRMDGLSQEGQRPTSPLVGTRKGRKKRAPSNRQPLRQELTPVVVYSGGVSLLKTPLTVVTTYIRLHGAAWLKELLSRLFNVLRRESVLLYVNETSLEHMPRSIRSASASVRDWTSDNCSYPTPESGTDDKANSDYMGGTWKSSGEEAPQFHSRSDRLEDFICQDIRYVMGEFFSALHGKRSMTRLPQGISAVLTSFCTAVHLHLLGQHTFIEQGRSQSVSTVKKCIAELRRQRMAGTTALGMAENAEHSSLEWLIRSVEGHRLAKFVLFDCWILPALNNTLSFGYFTENVPMHLRWNVEAFARYLKIVVNSPFVARGGIHSVNNVKARAPSRTGRTWGGSERDRRAQTNFEDMCAQRCNTVKLPSLINGLYNIHTGALVRLGQRSSCDGYGEERPAISRVNSSATLNANRATGVDTGRDFTPTPSNWYDLSSALSALNEYIGLIGGDVGWTETYDEETDLSPAQILNVFCARASCNSSAKVVVSEYTVPPVASAACISRVYSLVSGQHPLVRKALSRGALVGGFASSPYLTCLVGVLTHPWTASVVADNIYRNSRSFYNTLMKPIHNETLLGLMSSLVVGRGHLPLIDSNQLISALASVPTEVSDAAEHTYSNGRGQRRRKIDNNLAMWNDTSTWLFEIRSRITTNAGHPSNLVEELIKRANAPTDPSFIMSDAASLIVKETGLSPVCFDTWWRATVVALTVKAMNVIEESSEKRAAQWNRWCDVKLNDMQKEFRSLCSQMASSRGETVGNTKERSYMHAQDRWSTSGQQSQQQVSSASSKEIEALRRRRSIRRRSIGRKRRK</sequence>
<evidence type="ECO:0000313" key="2">
    <source>
        <dbReference type="EMBL" id="CCC49574.1"/>
    </source>
</evidence>
<dbReference type="VEuPathDB" id="TriTrypDB:TvY486_0801830"/>
<protein>
    <submittedName>
        <fullName evidence="2">Uncharacterized protein</fullName>
    </submittedName>
</protein>
<feature type="compositionally biased region" description="Polar residues" evidence="1">
    <location>
        <begin position="1404"/>
        <end position="1413"/>
    </location>
</feature>
<feature type="region of interest" description="Disordered" evidence="1">
    <location>
        <begin position="666"/>
        <end position="697"/>
    </location>
</feature>